<dbReference type="Gene3D" id="1.10.260.40">
    <property type="entry name" value="lambda repressor-like DNA-binding domains"/>
    <property type="match status" value="1"/>
</dbReference>
<reference evidence="3 4" key="1">
    <citation type="journal article" date="2010" name="Stand. Genomic Sci.">
        <title>Complete genome sequence of Haliangium ochraceum type strain (SMP-2).</title>
        <authorList>
            <consortium name="US DOE Joint Genome Institute (JGI-PGF)"/>
            <person name="Ivanova N."/>
            <person name="Daum C."/>
            <person name="Lang E."/>
            <person name="Abt B."/>
            <person name="Kopitz M."/>
            <person name="Saunders E."/>
            <person name="Lapidus A."/>
            <person name="Lucas S."/>
            <person name="Glavina Del Rio T."/>
            <person name="Nolan M."/>
            <person name="Tice H."/>
            <person name="Copeland A."/>
            <person name="Cheng J.F."/>
            <person name="Chen F."/>
            <person name="Bruce D."/>
            <person name="Goodwin L."/>
            <person name="Pitluck S."/>
            <person name="Mavromatis K."/>
            <person name="Pati A."/>
            <person name="Mikhailova N."/>
            <person name="Chen A."/>
            <person name="Palaniappan K."/>
            <person name="Land M."/>
            <person name="Hauser L."/>
            <person name="Chang Y.J."/>
            <person name="Jeffries C.D."/>
            <person name="Detter J.C."/>
            <person name="Brettin T."/>
            <person name="Rohde M."/>
            <person name="Goker M."/>
            <person name="Bristow J."/>
            <person name="Markowitz V."/>
            <person name="Eisen J.A."/>
            <person name="Hugenholtz P."/>
            <person name="Kyrpides N.C."/>
            <person name="Klenk H.P."/>
        </authorList>
    </citation>
    <scope>NUCLEOTIDE SEQUENCE [LARGE SCALE GENOMIC DNA]</scope>
    <source>
        <strain evidence="4">DSM 14365 / CIP 107738 / JCM 11303 / AJ 13395 / SMP-2</strain>
    </source>
</reference>
<dbReference type="Pfam" id="PF01381">
    <property type="entry name" value="HTH_3"/>
    <property type="match status" value="1"/>
</dbReference>
<proteinExistence type="predicted"/>
<dbReference type="EMBL" id="CP001804">
    <property type="protein sequence ID" value="ACY12704.1"/>
    <property type="molecule type" value="Genomic_DNA"/>
</dbReference>
<keyword evidence="1" id="KW-0238">DNA-binding</keyword>
<evidence type="ECO:0000259" key="2">
    <source>
        <dbReference type="PROSITE" id="PS50943"/>
    </source>
</evidence>
<dbReference type="GO" id="GO:0003700">
    <property type="term" value="F:DNA-binding transcription factor activity"/>
    <property type="evidence" value="ECO:0007669"/>
    <property type="project" value="TreeGrafter"/>
</dbReference>
<dbReference type="InterPro" id="IPR010982">
    <property type="entry name" value="Lambda_DNA-bd_dom_sf"/>
</dbReference>
<name>D0LGF8_HALO1</name>
<dbReference type="eggNOG" id="COG3620">
    <property type="taxonomic scope" value="Bacteria"/>
</dbReference>
<evidence type="ECO:0000256" key="1">
    <source>
        <dbReference type="ARBA" id="ARBA00023125"/>
    </source>
</evidence>
<dbReference type="InterPro" id="IPR001387">
    <property type="entry name" value="Cro/C1-type_HTH"/>
</dbReference>
<dbReference type="PANTHER" id="PTHR46797">
    <property type="entry name" value="HTH-TYPE TRANSCRIPTIONAL REGULATOR"/>
    <property type="match status" value="1"/>
</dbReference>
<organism evidence="3 4">
    <name type="scientific">Haliangium ochraceum (strain DSM 14365 / JCM 11303 / SMP-2)</name>
    <dbReference type="NCBI Taxonomy" id="502025"/>
    <lineage>
        <taxon>Bacteria</taxon>
        <taxon>Pseudomonadati</taxon>
        <taxon>Myxococcota</taxon>
        <taxon>Polyangia</taxon>
        <taxon>Haliangiales</taxon>
        <taxon>Kofleriaceae</taxon>
        <taxon>Haliangium</taxon>
    </lineage>
</organism>
<dbReference type="GO" id="GO:0003677">
    <property type="term" value="F:DNA binding"/>
    <property type="evidence" value="ECO:0007669"/>
    <property type="project" value="UniProtKB-KW"/>
</dbReference>
<dbReference type="AlphaFoldDB" id="D0LGF8"/>
<gene>
    <name evidence="3" type="ordered locus">Hoch_0063</name>
</gene>
<dbReference type="SUPFAM" id="SSF47413">
    <property type="entry name" value="lambda repressor-like DNA-binding domains"/>
    <property type="match status" value="1"/>
</dbReference>
<dbReference type="InterPro" id="IPR050807">
    <property type="entry name" value="TransReg_Diox_bact_type"/>
</dbReference>
<evidence type="ECO:0000313" key="4">
    <source>
        <dbReference type="Proteomes" id="UP000001880"/>
    </source>
</evidence>
<dbReference type="SMART" id="SM00530">
    <property type="entry name" value="HTH_XRE"/>
    <property type="match status" value="1"/>
</dbReference>
<dbReference type="PANTHER" id="PTHR46797:SF1">
    <property type="entry name" value="METHYLPHOSPHONATE SYNTHASE"/>
    <property type="match status" value="1"/>
</dbReference>
<feature type="domain" description="HTH cro/C1-type" evidence="2">
    <location>
        <begin position="24"/>
        <end position="77"/>
    </location>
</feature>
<evidence type="ECO:0000313" key="3">
    <source>
        <dbReference type="EMBL" id="ACY12704.1"/>
    </source>
</evidence>
<dbReference type="GO" id="GO:0005829">
    <property type="term" value="C:cytosol"/>
    <property type="evidence" value="ECO:0007669"/>
    <property type="project" value="TreeGrafter"/>
</dbReference>
<dbReference type="KEGG" id="hoh:Hoch_0063"/>
<dbReference type="HOGENOM" id="CLU_066192_17_0_7"/>
<protein>
    <submittedName>
        <fullName evidence="3">Transcriptional regulator, XRE family</fullName>
    </submittedName>
</protein>
<dbReference type="CDD" id="cd00093">
    <property type="entry name" value="HTH_XRE"/>
    <property type="match status" value="1"/>
</dbReference>
<dbReference type="STRING" id="502025.Hoch_0063"/>
<dbReference type="PROSITE" id="PS50943">
    <property type="entry name" value="HTH_CROC1"/>
    <property type="match status" value="1"/>
</dbReference>
<accession>D0LGF8</accession>
<sequence>MGSSKSREYEMDKELAQSIGTAARKARHELHLTQEDAAERIGVSVEFYSRIERGAALPGLTTFVRIAYVLNLSSDVMIGRRLEDRDAKVSSTLLPQQREERPEVRRVVRRLRNASSGTLRFVALLLKEMERLQDDDE</sequence>
<keyword evidence="4" id="KW-1185">Reference proteome</keyword>
<dbReference type="Proteomes" id="UP000001880">
    <property type="component" value="Chromosome"/>
</dbReference>